<keyword evidence="1" id="KW-0472">Membrane</keyword>
<keyword evidence="1" id="KW-1133">Transmembrane helix</keyword>
<proteinExistence type="predicted"/>
<sequence length="291" mass="32405">MDCFVILFGFLKENFVLALIFLPPPRTACNLRWREAAANSKSSCSKPLFSSQILTLNSRSLSYLLGCVGLSGTRVTPPSFLLKLRGQADFHRFKMSCPSSLQHFCLFLLILAVPAFSQSSVANTKVLHVGKELLKETLPLQSGSCLYQLQGLRSNMWYEVKISYPASIPASFSLQLKNASSDPELNFGRKLLNTEKLIFKTDKLESLDDQGGLYVLVSVMPEGVVAIPGAKERKYIIFNIVCDELFFGIPHKAWYVAILVLLCLVIAFLIPSFLPPYLLLKNQESRGAKDS</sequence>
<accession>A0A6P6TSD3</accession>
<feature type="chain" id="PRO_5028249719" evidence="2">
    <location>
        <begin position="19"/>
        <end position="291"/>
    </location>
</feature>
<feature type="transmembrane region" description="Helical" evidence="1">
    <location>
        <begin position="254"/>
        <end position="280"/>
    </location>
</feature>
<dbReference type="AlphaFoldDB" id="A0A6P6TSD3"/>
<keyword evidence="2" id="KW-0732">Signal</keyword>
<reference evidence="3" key="1">
    <citation type="journal article" date="2025" name="Foods">
        <title>Unveiling the Microbial Signatures of Arabica Coffee Cherries: Insights into Ripeness Specific Diversity, Functional Traits, and Implications for Quality and Safety.</title>
        <authorList>
            <consortium name="RefSeq"/>
            <person name="Tenea G.N."/>
            <person name="Cifuentes V."/>
            <person name="Reyes P."/>
            <person name="Cevallos-Vallejos M."/>
        </authorList>
    </citation>
    <scope>NUCLEOTIDE SEQUENCE [LARGE SCALE GENOMIC DNA]</scope>
</reference>
<evidence type="ECO:0000313" key="4">
    <source>
        <dbReference type="RefSeq" id="XP_027081359.1"/>
    </source>
</evidence>
<dbReference type="GeneID" id="113703991"/>
<dbReference type="PANTHER" id="PTHR35465">
    <property type="entry name" value="CAVEOLIN-1 PROTEIN"/>
    <property type="match status" value="1"/>
</dbReference>
<evidence type="ECO:0000313" key="3">
    <source>
        <dbReference type="Proteomes" id="UP001652660"/>
    </source>
</evidence>
<dbReference type="RefSeq" id="XP_027081359.1">
    <property type="nucleotide sequence ID" value="XM_027225558.2"/>
</dbReference>
<name>A0A6P6TSD3_COFAR</name>
<dbReference type="Proteomes" id="UP001652660">
    <property type="component" value="Chromosome 8e"/>
</dbReference>
<protein>
    <submittedName>
        <fullName evidence="4">Uncharacterized protein isoform X1</fullName>
    </submittedName>
</protein>
<dbReference type="OrthoDB" id="3360032at2759"/>
<evidence type="ECO:0000256" key="1">
    <source>
        <dbReference type="SAM" id="Phobius"/>
    </source>
</evidence>
<feature type="signal peptide" evidence="2">
    <location>
        <begin position="1"/>
        <end position="18"/>
    </location>
</feature>
<reference evidence="4" key="2">
    <citation type="submission" date="2025-08" db="UniProtKB">
        <authorList>
            <consortium name="RefSeq"/>
        </authorList>
    </citation>
    <scope>IDENTIFICATION</scope>
    <source>
        <tissue evidence="4">Leaves</tissue>
    </source>
</reference>
<keyword evidence="3" id="KW-1185">Reference proteome</keyword>
<dbReference type="PANTHER" id="PTHR35465:SF1">
    <property type="entry name" value="PHOSPHATIDYLINOSITOL-GLYCAN BIOSYNTHESIS CLASS X PROTEIN"/>
    <property type="match status" value="1"/>
</dbReference>
<gene>
    <name evidence="4" type="primary">LOC113703991</name>
</gene>
<keyword evidence="1" id="KW-0812">Transmembrane</keyword>
<evidence type="ECO:0000256" key="2">
    <source>
        <dbReference type="SAM" id="SignalP"/>
    </source>
</evidence>
<organism evidence="3 4">
    <name type="scientific">Coffea arabica</name>
    <name type="common">Arabian coffee</name>
    <dbReference type="NCBI Taxonomy" id="13443"/>
    <lineage>
        <taxon>Eukaryota</taxon>
        <taxon>Viridiplantae</taxon>
        <taxon>Streptophyta</taxon>
        <taxon>Embryophyta</taxon>
        <taxon>Tracheophyta</taxon>
        <taxon>Spermatophyta</taxon>
        <taxon>Magnoliopsida</taxon>
        <taxon>eudicotyledons</taxon>
        <taxon>Gunneridae</taxon>
        <taxon>Pentapetalae</taxon>
        <taxon>asterids</taxon>
        <taxon>lamiids</taxon>
        <taxon>Gentianales</taxon>
        <taxon>Rubiaceae</taxon>
        <taxon>Ixoroideae</taxon>
        <taxon>Gardenieae complex</taxon>
        <taxon>Bertiereae - Coffeeae clade</taxon>
        <taxon>Coffeeae</taxon>
        <taxon>Coffea</taxon>
    </lineage>
</organism>